<evidence type="ECO:0000313" key="2">
    <source>
        <dbReference type="Proteomes" id="UP000789525"/>
    </source>
</evidence>
<organism evidence="1 2">
    <name type="scientific">Acaulospora colombiana</name>
    <dbReference type="NCBI Taxonomy" id="27376"/>
    <lineage>
        <taxon>Eukaryota</taxon>
        <taxon>Fungi</taxon>
        <taxon>Fungi incertae sedis</taxon>
        <taxon>Mucoromycota</taxon>
        <taxon>Glomeromycotina</taxon>
        <taxon>Glomeromycetes</taxon>
        <taxon>Diversisporales</taxon>
        <taxon>Acaulosporaceae</taxon>
        <taxon>Acaulospora</taxon>
    </lineage>
</organism>
<dbReference type="Proteomes" id="UP000789525">
    <property type="component" value="Unassembled WGS sequence"/>
</dbReference>
<name>A0ACA9KI10_9GLOM</name>
<evidence type="ECO:0000313" key="1">
    <source>
        <dbReference type="EMBL" id="CAG8474872.1"/>
    </source>
</evidence>
<accession>A0ACA9KI10</accession>
<dbReference type="EMBL" id="CAJVPT010002080">
    <property type="protein sequence ID" value="CAG8474872.1"/>
    <property type="molecule type" value="Genomic_DNA"/>
</dbReference>
<sequence>SYQVLLVQKHMVYVANAVRSKLVEKDYAAVSMAKHFVVLPALTPKMIEITVEVAITLWQQKNSSFQVPPSLK</sequence>
<protein>
    <submittedName>
        <fullName evidence="1">2560_t:CDS:1</fullName>
    </submittedName>
</protein>
<proteinExistence type="predicted"/>
<reference evidence="1" key="1">
    <citation type="submission" date="2021-06" db="EMBL/GenBank/DDBJ databases">
        <authorList>
            <person name="Kallberg Y."/>
            <person name="Tangrot J."/>
            <person name="Rosling A."/>
        </authorList>
    </citation>
    <scope>NUCLEOTIDE SEQUENCE</scope>
    <source>
        <strain evidence="1">CL356</strain>
    </source>
</reference>
<keyword evidence="2" id="KW-1185">Reference proteome</keyword>
<feature type="non-terminal residue" evidence="1">
    <location>
        <position position="1"/>
    </location>
</feature>
<gene>
    <name evidence="1" type="ORF">ACOLOM_LOCUS1746</name>
</gene>
<comment type="caution">
    <text evidence="1">The sequence shown here is derived from an EMBL/GenBank/DDBJ whole genome shotgun (WGS) entry which is preliminary data.</text>
</comment>